<dbReference type="InterPro" id="IPR010201">
    <property type="entry name" value="HflK"/>
</dbReference>
<comment type="similarity">
    <text evidence="2 3">Belongs to the band 7/mec-2 family. HflK subfamily.</text>
</comment>
<dbReference type="SMART" id="SM00244">
    <property type="entry name" value="PHB"/>
    <property type="match status" value="1"/>
</dbReference>
<evidence type="ECO:0000313" key="6">
    <source>
        <dbReference type="EMBL" id="GGF94026.1"/>
    </source>
</evidence>
<accession>A0A8J2Z3M8</accession>
<dbReference type="InterPro" id="IPR001107">
    <property type="entry name" value="Band_7"/>
</dbReference>
<evidence type="ECO:0000313" key="7">
    <source>
        <dbReference type="Proteomes" id="UP000636949"/>
    </source>
</evidence>
<protein>
    <recommendedName>
        <fullName evidence="3">Protein HflK</fullName>
    </recommendedName>
</protein>
<dbReference type="AlphaFoldDB" id="A0A8J2Z3M8"/>
<dbReference type="Pfam" id="PF01145">
    <property type="entry name" value="Band_7"/>
    <property type="match status" value="1"/>
</dbReference>
<feature type="region of interest" description="Disordered" evidence="4">
    <location>
        <begin position="30"/>
        <end position="73"/>
    </location>
</feature>
<proteinExistence type="inferred from homology"/>
<comment type="subcellular location">
    <subcellularLocation>
        <location evidence="1">Membrane</location>
        <topology evidence="1">Single-pass membrane protein</topology>
    </subcellularLocation>
</comment>
<dbReference type="NCBIfam" id="TIGR01933">
    <property type="entry name" value="hflK"/>
    <property type="match status" value="1"/>
</dbReference>
<gene>
    <name evidence="6" type="primary">hflK</name>
    <name evidence="6" type="ORF">GCM10010995_09070</name>
</gene>
<comment type="caution">
    <text evidence="6">The sequence shown here is derived from an EMBL/GenBank/DDBJ whole genome shotgun (WGS) entry which is preliminary data.</text>
</comment>
<name>A0A8J2Z3M8_9GAMM</name>
<reference evidence="6" key="1">
    <citation type="journal article" date="2014" name="Int. J. Syst. Evol. Microbiol.">
        <title>Complete genome sequence of Corynebacterium casei LMG S-19264T (=DSM 44701T), isolated from a smear-ripened cheese.</title>
        <authorList>
            <consortium name="US DOE Joint Genome Institute (JGI-PGF)"/>
            <person name="Walter F."/>
            <person name="Albersmeier A."/>
            <person name="Kalinowski J."/>
            <person name="Ruckert C."/>
        </authorList>
    </citation>
    <scope>NUCLEOTIDE SEQUENCE</scope>
    <source>
        <strain evidence="6">CGMCC 1.15758</strain>
    </source>
</reference>
<keyword evidence="7" id="KW-1185">Reference proteome</keyword>
<feature type="compositionally biased region" description="Low complexity" evidence="4">
    <location>
        <begin position="35"/>
        <end position="63"/>
    </location>
</feature>
<evidence type="ECO:0000256" key="3">
    <source>
        <dbReference type="RuleBase" id="RU364113"/>
    </source>
</evidence>
<dbReference type="GO" id="GO:0016020">
    <property type="term" value="C:membrane"/>
    <property type="evidence" value="ECO:0007669"/>
    <property type="project" value="UniProtKB-SubCell"/>
</dbReference>
<evidence type="ECO:0000256" key="4">
    <source>
        <dbReference type="SAM" id="MobiDB-lite"/>
    </source>
</evidence>
<feature type="transmembrane region" description="Helical" evidence="3">
    <location>
        <begin position="91"/>
        <end position="111"/>
    </location>
</feature>
<keyword evidence="3" id="KW-0472">Membrane</keyword>
<feature type="domain" description="Band 7" evidence="5">
    <location>
        <begin position="106"/>
        <end position="266"/>
    </location>
</feature>
<dbReference type="InterPro" id="IPR036013">
    <property type="entry name" value="Band_7/SPFH_dom_sf"/>
</dbReference>
<dbReference type="Proteomes" id="UP000636949">
    <property type="component" value="Unassembled WGS sequence"/>
</dbReference>
<dbReference type="Gene3D" id="3.30.479.30">
    <property type="entry name" value="Band 7 domain"/>
    <property type="match status" value="1"/>
</dbReference>
<dbReference type="RefSeq" id="WP_117001935.1">
    <property type="nucleotide sequence ID" value="NZ_BMJS01000007.1"/>
</dbReference>
<dbReference type="PANTHER" id="PTHR42911:SF1">
    <property type="entry name" value="MODULATOR OF FTSH PROTEASE HFLC"/>
    <property type="match status" value="1"/>
</dbReference>
<dbReference type="OrthoDB" id="9779595at2"/>
<dbReference type="SUPFAM" id="SSF117892">
    <property type="entry name" value="Band 7/SPFH domain"/>
    <property type="match status" value="1"/>
</dbReference>
<sequence>MALKFLSRHKVFNQGPPDLEEAIRRFLGKGRKQDNNSSSNNGNSGNNGNNHGGDHNNNGNNNNEPPRKDDNQRKSIYSRSADQKPLPMKKIAIGVVAAAVIIWAGMGVYVVQPAQQAAVLTFGKFSSIEGPGMHWHAPGFVSVIKKDVEVLNTIKLDKQMLTSEENIVHVSFSVQYRIANLEDYLFATNNPELILRQALESAVRQVVGENKLEKILTTSRTQITLEVQKELEKLLNKYKTGILVNEVIMQPAQAPAEVKSAFDDVIKAREDRERVQNEAQSYANKVVPVAKGRAQRIMDEARAYQEKVVLEAQGNVANFSQLLPVYQQNPSIIENQLYYQTMENIFKNNKLYIVDGDGAKNLFYGDKLSPLAISSTVQGGQR</sequence>
<comment type="function">
    <text evidence="3">HflC and HflK could encode or regulate a protease.</text>
</comment>
<comment type="subunit">
    <text evidence="3">HflC and HflK may interact to form a multimeric complex.</text>
</comment>
<dbReference type="PANTHER" id="PTHR42911">
    <property type="entry name" value="MODULATOR OF FTSH PROTEASE HFLC"/>
    <property type="match status" value="1"/>
</dbReference>
<keyword evidence="3" id="KW-0812">Transmembrane</keyword>
<evidence type="ECO:0000259" key="5">
    <source>
        <dbReference type="SMART" id="SM00244"/>
    </source>
</evidence>
<dbReference type="EMBL" id="BMJS01000007">
    <property type="protein sequence ID" value="GGF94026.1"/>
    <property type="molecule type" value="Genomic_DNA"/>
</dbReference>
<keyword evidence="3" id="KW-1133">Transmembrane helix</keyword>
<evidence type="ECO:0000256" key="2">
    <source>
        <dbReference type="ARBA" id="ARBA00006971"/>
    </source>
</evidence>
<evidence type="ECO:0000256" key="1">
    <source>
        <dbReference type="ARBA" id="ARBA00004167"/>
    </source>
</evidence>
<reference evidence="6" key="2">
    <citation type="submission" date="2020-09" db="EMBL/GenBank/DDBJ databases">
        <authorList>
            <person name="Sun Q."/>
            <person name="Zhou Y."/>
        </authorList>
    </citation>
    <scope>NUCLEOTIDE SEQUENCE</scope>
    <source>
        <strain evidence="6">CGMCC 1.15758</strain>
    </source>
</reference>
<organism evidence="6 7">
    <name type="scientific">Cysteiniphilum litorale</name>
    <dbReference type="NCBI Taxonomy" id="2056700"/>
    <lineage>
        <taxon>Bacteria</taxon>
        <taxon>Pseudomonadati</taxon>
        <taxon>Pseudomonadota</taxon>
        <taxon>Gammaproteobacteria</taxon>
        <taxon>Thiotrichales</taxon>
        <taxon>Fastidiosibacteraceae</taxon>
        <taxon>Cysteiniphilum</taxon>
    </lineage>
</organism>
<dbReference type="CDD" id="cd03404">
    <property type="entry name" value="SPFH_HflK"/>
    <property type="match status" value="1"/>
</dbReference>